<proteinExistence type="inferred from homology"/>
<comment type="function">
    <text evidence="5 11">Specifically methylates the uridine in position 2552 of 23S rRNA at the 2'-O position of the ribose in the fully assembled 50S ribosomal subunit.</text>
</comment>
<evidence type="ECO:0000256" key="3">
    <source>
        <dbReference type="ARBA" id="ARBA00022679"/>
    </source>
</evidence>
<feature type="active site" description="Proton acceptor" evidence="11">
    <location>
        <position position="162"/>
    </location>
</feature>
<keyword evidence="1 11" id="KW-0698">rRNA processing</keyword>
<keyword evidence="4 11" id="KW-0949">S-adenosyl-L-methionine</keyword>
<sequence>MPKRSRSSQRWLKEHFDDPYVQRAQQEGYRGRAVYKLQEIDERDRLLKPGMRVVDLGAAPGGWTQYAARKIGRKGVLIATDILPMDPVPGAEIVTGDFREDAVLDAILALVGDERADLVLSDMAPNLTGTGAVDLPRSIHLCELALDLATRILNPGGAFLVKLFQGEGSDAYLAEVRRRFGSVKVRKPKASRPRSREVYVLAREPRDV</sequence>
<dbReference type="STRING" id="106634.TVD_03550"/>
<dbReference type="PANTHER" id="PTHR10920">
    <property type="entry name" value="RIBOSOMAL RNA METHYLTRANSFERASE"/>
    <property type="match status" value="1"/>
</dbReference>
<dbReference type="Gene3D" id="3.40.50.150">
    <property type="entry name" value="Vaccinia Virus protein VP39"/>
    <property type="match status" value="1"/>
</dbReference>
<dbReference type="PATRIC" id="fig|106634.4.peg.725"/>
<evidence type="ECO:0000256" key="5">
    <source>
        <dbReference type="ARBA" id="ARBA00037569"/>
    </source>
</evidence>
<dbReference type="KEGG" id="tvr:TVD_03550"/>
<evidence type="ECO:0000256" key="6">
    <source>
        <dbReference type="ARBA" id="ARBA00038861"/>
    </source>
</evidence>
<dbReference type="GO" id="GO:0005737">
    <property type="term" value="C:cytoplasm"/>
    <property type="evidence" value="ECO:0007669"/>
    <property type="project" value="UniProtKB-SubCell"/>
</dbReference>
<dbReference type="PANTHER" id="PTHR10920:SF18">
    <property type="entry name" value="RRNA METHYLTRANSFERASE 2, MITOCHONDRIAL"/>
    <property type="match status" value="1"/>
</dbReference>
<dbReference type="AlphaFoldDB" id="A0A0G3G273"/>
<feature type="binding site" evidence="11">
    <location>
        <position position="63"/>
    </location>
    <ligand>
        <name>S-adenosyl-L-methionine</name>
        <dbReference type="ChEBI" id="CHEBI:59789"/>
    </ligand>
</feature>
<comment type="catalytic activity">
    <reaction evidence="10 11">
        <text>uridine(2552) in 23S rRNA + S-adenosyl-L-methionine = 2'-O-methyluridine(2552) in 23S rRNA + S-adenosyl-L-homocysteine + H(+)</text>
        <dbReference type="Rhea" id="RHEA:42720"/>
        <dbReference type="Rhea" id="RHEA-COMP:10202"/>
        <dbReference type="Rhea" id="RHEA-COMP:10203"/>
        <dbReference type="ChEBI" id="CHEBI:15378"/>
        <dbReference type="ChEBI" id="CHEBI:57856"/>
        <dbReference type="ChEBI" id="CHEBI:59789"/>
        <dbReference type="ChEBI" id="CHEBI:65315"/>
        <dbReference type="ChEBI" id="CHEBI:74478"/>
        <dbReference type="EC" id="2.1.1.166"/>
    </reaction>
</comment>
<evidence type="ECO:0000256" key="7">
    <source>
        <dbReference type="ARBA" id="ARBA00041129"/>
    </source>
</evidence>
<dbReference type="InterPro" id="IPR015507">
    <property type="entry name" value="rRNA-MeTfrase_E"/>
</dbReference>
<dbReference type="NCBIfam" id="NF008390">
    <property type="entry name" value="PRK11188.1"/>
    <property type="match status" value="1"/>
</dbReference>
<comment type="similarity">
    <text evidence="11">Belongs to the class I-like SAM-binding methyltransferase superfamily. RNA methyltransferase RlmE family.</text>
</comment>
<dbReference type="EC" id="2.1.1.166" evidence="6 11"/>
<feature type="binding site" evidence="11">
    <location>
        <position position="97"/>
    </location>
    <ligand>
        <name>S-adenosyl-L-methionine</name>
        <dbReference type="ChEBI" id="CHEBI:59789"/>
    </ligand>
</feature>
<dbReference type="SUPFAM" id="SSF53335">
    <property type="entry name" value="S-adenosyl-L-methionine-dependent methyltransferases"/>
    <property type="match status" value="1"/>
</dbReference>
<dbReference type="EMBL" id="CP011367">
    <property type="protein sequence ID" value="AKJ94499.1"/>
    <property type="molecule type" value="Genomic_DNA"/>
</dbReference>
<evidence type="ECO:0000256" key="4">
    <source>
        <dbReference type="ARBA" id="ARBA00022691"/>
    </source>
</evidence>
<feature type="binding site" evidence="11">
    <location>
        <position position="61"/>
    </location>
    <ligand>
        <name>S-adenosyl-L-methionine</name>
        <dbReference type="ChEBI" id="CHEBI:59789"/>
    </ligand>
</feature>
<keyword evidence="13" id="KW-1185">Reference proteome</keyword>
<evidence type="ECO:0000256" key="11">
    <source>
        <dbReference type="HAMAP-Rule" id="MF_01547"/>
    </source>
</evidence>
<evidence type="ECO:0000256" key="9">
    <source>
        <dbReference type="ARBA" id="ARBA00042745"/>
    </source>
</evidence>
<feature type="binding site" evidence="11">
    <location>
        <position position="81"/>
    </location>
    <ligand>
        <name>S-adenosyl-L-methionine</name>
        <dbReference type="ChEBI" id="CHEBI:59789"/>
    </ligand>
</feature>
<name>A0A0G3G273_9GAMM</name>
<dbReference type="HAMAP" id="MF_01547">
    <property type="entry name" value="RNA_methyltr_E"/>
    <property type="match status" value="1"/>
</dbReference>
<dbReference type="FunFam" id="3.40.50.150:FF:000005">
    <property type="entry name" value="Ribosomal RNA large subunit methyltransferase E"/>
    <property type="match status" value="1"/>
</dbReference>
<dbReference type="Pfam" id="PF01728">
    <property type="entry name" value="FtsJ"/>
    <property type="match status" value="1"/>
</dbReference>
<evidence type="ECO:0000256" key="2">
    <source>
        <dbReference type="ARBA" id="ARBA00022603"/>
    </source>
</evidence>
<evidence type="ECO:0000313" key="13">
    <source>
        <dbReference type="Proteomes" id="UP000064201"/>
    </source>
</evidence>
<dbReference type="GO" id="GO:0008650">
    <property type="term" value="F:rRNA (uridine-2'-O-)-methyltransferase activity"/>
    <property type="evidence" value="ECO:0007669"/>
    <property type="project" value="UniProtKB-UniRule"/>
</dbReference>
<evidence type="ECO:0000313" key="12">
    <source>
        <dbReference type="EMBL" id="AKJ94499.1"/>
    </source>
</evidence>
<keyword evidence="11" id="KW-0963">Cytoplasm</keyword>
<dbReference type="Proteomes" id="UP000064201">
    <property type="component" value="Chromosome"/>
</dbReference>
<accession>A0A0G3G273</accession>
<evidence type="ECO:0000256" key="1">
    <source>
        <dbReference type="ARBA" id="ARBA00022552"/>
    </source>
</evidence>
<evidence type="ECO:0000256" key="8">
    <source>
        <dbReference type="ARBA" id="ARBA00041995"/>
    </source>
</evidence>
<dbReference type="InterPro" id="IPR050082">
    <property type="entry name" value="RNA_methyltr_RlmE"/>
</dbReference>
<comment type="subcellular location">
    <subcellularLocation>
        <location evidence="11">Cytoplasm</location>
    </subcellularLocation>
</comment>
<gene>
    <name evidence="11" type="primary">rlmE</name>
    <name evidence="11" type="synonym">ftsJ</name>
    <name evidence="11" type="synonym">rrmJ</name>
    <name evidence="12" type="ORF">TVD_03550</name>
</gene>
<keyword evidence="3 11" id="KW-0808">Transferase</keyword>
<keyword evidence="2 11" id="KW-0489">Methyltransferase</keyword>
<protein>
    <recommendedName>
        <fullName evidence="7 11">Ribosomal RNA large subunit methyltransferase E</fullName>
        <ecNumber evidence="6 11">2.1.1.166</ecNumber>
    </recommendedName>
    <alternativeName>
        <fullName evidence="9 11">23S rRNA Um2552 methyltransferase</fullName>
    </alternativeName>
    <alternativeName>
        <fullName evidence="8 11">rRNA (uridine-2'-O-)-methyltransferase</fullName>
    </alternativeName>
</protein>
<dbReference type="RefSeq" id="WP_018167907.1">
    <property type="nucleotide sequence ID" value="NZ_CP011367.1"/>
</dbReference>
<dbReference type="InterPro" id="IPR029063">
    <property type="entry name" value="SAM-dependent_MTases_sf"/>
</dbReference>
<organism evidence="12 13">
    <name type="scientific">Thioalkalivibrio versutus</name>
    <dbReference type="NCBI Taxonomy" id="106634"/>
    <lineage>
        <taxon>Bacteria</taxon>
        <taxon>Pseudomonadati</taxon>
        <taxon>Pseudomonadota</taxon>
        <taxon>Gammaproteobacteria</taxon>
        <taxon>Chromatiales</taxon>
        <taxon>Ectothiorhodospiraceae</taxon>
        <taxon>Thioalkalivibrio</taxon>
    </lineage>
</organism>
<reference evidence="12 13" key="1">
    <citation type="submission" date="2015-04" db="EMBL/GenBank/DDBJ databases">
        <title>Complete Sequence for the Genome of the Thioalkalivibrio versutus D301.</title>
        <authorList>
            <person name="Mu T."/>
            <person name="Zhou J."/>
            <person name="Xu X."/>
        </authorList>
    </citation>
    <scope>NUCLEOTIDE SEQUENCE [LARGE SCALE GENOMIC DNA]</scope>
    <source>
        <strain evidence="12 13">D301</strain>
    </source>
</reference>
<dbReference type="OrthoDB" id="9790080at2"/>
<feature type="binding site" evidence="11">
    <location>
        <position position="122"/>
    </location>
    <ligand>
        <name>S-adenosyl-L-methionine</name>
        <dbReference type="ChEBI" id="CHEBI:59789"/>
    </ligand>
</feature>
<evidence type="ECO:0000256" key="10">
    <source>
        <dbReference type="ARBA" id="ARBA00048970"/>
    </source>
</evidence>
<dbReference type="InterPro" id="IPR002877">
    <property type="entry name" value="RNA_MeTrfase_FtsJ_dom"/>
</dbReference>
<dbReference type="PIRSF" id="PIRSF005461">
    <property type="entry name" value="23S_rRNA_mtase"/>
    <property type="match status" value="1"/>
</dbReference>